<protein>
    <submittedName>
        <fullName evidence="2">Tripartite tricarboxylate transporter substrate binding protein</fullName>
    </submittedName>
</protein>
<reference evidence="2 3" key="1">
    <citation type="submission" date="2019-04" db="EMBL/GenBank/DDBJ databases">
        <title>Phreatobacter aquaticus sp. nov.</title>
        <authorList>
            <person name="Choi A."/>
            <person name="Baek K."/>
        </authorList>
    </citation>
    <scope>NUCLEOTIDE SEQUENCE [LARGE SCALE GENOMIC DNA]</scope>
    <source>
        <strain evidence="2 3">NMCR1094</strain>
    </source>
</reference>
<gene>
    <name evidence="2" type="ORF">E8L99_13370</name>
</gene>
<organism evidence="2 3">
    <name type="scientific">Phreatobacter aquaticus</name>
    <dbReference type="NCBI Taxonomy" id="2570229"/>
    <lineage>
        <taxon>Bacteria</taxon>
        <taxon>Pseudomonadati</taxon>
        <taxon>Pseudomonadota</taxon>
        <taxon>Alphaproteobacteria</taxon>
        <taxon>Hyphomicrobiales</taxon>
        <taxon>Phreatobacteraceae</taxon>
        <taxon>Phreatobacter</taxon>
    </lineage>
</organism>
<accession>A0A4D7QH94</accession>
<dbReference type="InterPro" id="IPR005064">
    <property type="entry name" value="BUG"/>
</dbReference>
<dbReference type="PANTHER" id="PTHR42928">
    <property type="entry name" value="TRICARBOXYLATE-BINDING PROTEIN"/>
    <property type="match status" value="1"/>
</dbReference>
<dbReference type="InterPro" id="IPR042100">
    <property type="entry name" value="Bug_dom1"/>
</dbReference>
<evidence type="ECO:0000256" key="1">
    <source>
        <dbReference type="ARBA" id="ARBA00006987"/>
    </source>
</evidence>
<dbReference type="Proteomes" id="UP000298588">
    <property type="component" value="Chromosome"/>
</dbReference>
<dbReference type="RefSeq" id="WP_137100009.1">
    <property type="nucleotide sequence ID" value="NZ_CP039865.1"/>
</dbReference>
<dbReference type="PIRSF" id="PIRSF017082">
    <property type="entry name" value="YflP"/>
    <property type="match status" value="1"/>
</dbReference>
<sequence>MRTSSLVTINRRTLALGVGLLAVAPVGRSAVGQDRGQIRIIVPFSAGTTIDALARGLAEALEPSLGRRPIVANRDGAAGTLAFVDLAQAEPDGLTLVFSGPTQLTVHPHLRREPHLDPAAYLPLCQVYELSFVLVASKASGIADVADLVRRAAAAPGTLRMGHQGRAAATHLQLMGFATSAGIGVNDIPYRAHGQMLADLANGQLDGAVLATGSFDPALVRPLAVFSERLSPVYPGVPTIGSFGYPISLQAFGGLFARAGLAPDRQAMLEEACRQAFERPVFRDIAARTGVEAIYGDHAAFAARLSGETQRMKSLLDRLGLTPN</sequence>
<name>A0A4D7QH94_9HYPH</name>
<keyword evidence="3" id="KW-1185">Reference proteome</keyword>
<dbReference type="OrthoDB" id="7245822at2"/>
<dbReference type="Gene3D" id="3.40.190.10">
    <property type="entry name" value="Periplasmic binding protein-like II"/>
    <property type="match status" value="1"/>
</dbReference>
<dbReference type="SUPFAM" id="SSF53850">
    <property type="entry name" value="Periplasmic binding protein-like II"/>
    <property type="match status" value="1"/>
</dbReference>
<dbReference type="Gene3D" id="3.40.190.150">
    <property type="entry name" value="Bordetella uptake gene, domain 1"/>
    <property type="match status" value="1"/>
</dbReference>
<proteinExistence type="inferred from homology"/>
<evidence type="ECO:0000313" key="2">
    <source>
        <dbReference type="EMBL" id="QCK86678.1"/>
    </source>
</evidence>
<dbReference type="AlphaFoldDB" id="A0A4D7QH94"/>
<dbReference type="KEGG" id="paqt:E8L99_13370"/>
<dbReference type="CDD" id="cd07012">
    <property type="entry name" value="PBP2_Bug_TTT"/>
    <property type="match status" value="1"/>
</dbReference>
<dbReference type="Pfam" id="PF03401">
    <property type="entry name" value="TctC"/>
    <property type="match status" value="1"/>
</dbReference>
<comment type="similarity">
    <text evidence="1">Belongs to the UPF0065 (bug) family.</text>
</comment>
<dbReference type="PANTHER" id="PTHR42928:SF5">
    <property type="entry name" value="BLR1237 PROTEIN"/>
    <property type="match status" value="1"/>
</dbReference>
<evidence type="ECO:0000313" key="3">
    <source>
        <dbReference type="Proteomes" id="UP000298588"/>
    </source>
</evidence>
<dbReference type="EMBL" id="CP039865">
    <property type="protein sequence ID" value="QCK86678.1"/>
    <property type="molecule type" value="Genomic_DNA"/>
</dbReference>